<dbReference type="GO" id="GO:0005524">
    <property type="term" value="F:ATP binding"/>
    <property type="evidence" value="ECO:0007669"/>
    <property type="project" value="UniProtKB-KW"/>
</dbReference>
<dbReference type="InterPro" id="IPR001048">
    <property type="entry name" value="Asp/Glu/Uridylate_kinase"/>
</dbReference>
<accession>N0BDJ6</accession>
<feature type="binding site" evidence="11">
    <location>
        <position position="141"/>
    </location>
    <ligand>
        <name>ATP</name>
        <dbReference type="ChEBI" id="CHEBI:30616"/>
    </ligand>
</feature>
<evidence type="ECO:0000256" key="7">
    <source>
        <dbReference type="ARBA" id="ARBA00022777"/>
    </source>
</evidence>
<reference evidence="13 14" key="1">
    <citation type="journal article" date="2013" name="Genome Announc.">
        <title>Complete Genome Sequence of the Thermophilic and Facultatively Chemolithoautotrophic Sulfate Reducer Archaeoglobus sulfaticallidus Strain PM70-1T.</title>
        <authorList>
            <person name="Stokke R."/>
            <person name="Hocking W.P."/>
            <person name="Steinsbu B.O."/>
            <person name="Steen I.H."/>
        </authorList>
    </citation>
    <scope>NUCLEOTIDE SEQUENCE [LARGE SCALE GENOMIC DNA]</scope>
    <source>
        <strain evidence="13">PM70-1</strain>
    </source>
</reference>
<comment type="activity regulation">
    <text evidence="11">Inhibited by UTP.</text>
</comment>
<evidence type="ECO:0000313" key="14">
    <source>
        <dbReference type="Proteomes" id="UP000013307"/>
    </source>
</evidence>
<evidence type="ECO:0000256" key="5">
    <source>
        <dbReference type="ARBA" id="ARBA00022679"/>
    </source>
</evidence>
<feature type="binding site" evidence="11">
    <location>
        <position position="147"/>
    </location>
    <ligand>
        <name>ATP</name>
        <dbReference type="ChEBI" id="CHEBI:30616"/>
    </ligand>
</feature>
<comment type="subcellular location">
    <subcellularLocation>
        <location evidence="1 11">Cytoplasm</location>
    </subcellularLocation>
</comment>
<evidence type="ECO:0000256" key="8">
    <source>
        <dbReference type="ARBA" id="ARBA00022840"/>
    </source>
</evidence>
<feature type="binding site" evidence="11">
    <location>
        <position position="51"/>
    </location>
    <ligand>
        <name>ATP</name>
        <dbReference type="ChEBI" id="CHEBI:30616"/>
    </ligand>
</feature>
<dbReference type="GO" id="GO:0044210">
    <property type="term" value="P:'de novo' CTP biosynthetic process"/>
    <property type="evidence" value="ECO:0007669"/>
    <property type="project" value="UniProtKB-UniRule"/>
</dbReference>
<dbReference type="Proteomes" id="UP000013307">
    <property type="component" value="Chromosome"/>
</dbReference>
<evidence type="ECO:0000256" key="10">
    <source>
        <dbReference type="ARBA" id="ARBA00047767"/>
    </source>
</evidence>
<protein>
    <recommendedName>
        <fullName evidence="11">Uridylate kinase</fullName>
        <shortName evidence="11">UK</shortName>
        <ecNumber evidence="11">2.7.4.22</ecNumber>
    </recommendedName>
    <alternativeName>
        <fullName evidence="11">Uridine monophosphate kinase</fullName>
        <shortName evidence="11">UMP kinase</shortName>
        <shortName evidence="11">UMPK</shortName>
    </alternativeName>
</protein>
<evidence type="ECO:0000313" key="13">
    <source>
        <dbReference type="EMBL" id="AGK61068.1"/>
    </source>
</evidence>
<dbReference type="InterPro" id="IPR011818">
    <property type="entry name" value="Uridylate_kinase_arch/spir"/>
</dbReference>
<dbReference type="HAMAP" id="MF_01220_A">
    <property type="entry name" value="PyrH_A"/>
    <property type="match status" value="1"/>
</dbReference>
<keyword evidence="7 11" id="KW-0418">Kinase</keyword>
<name>N0BDJ6_9EURY</name>
<organism evidence="13 14">
    <name type="scientific">Archaeoglobus sulfaticallidus PM70-1</name>
    <dbReference type="NCBI Taxonomy" id="387631"/>
    <lineage>
        <taxon>Archaea</taxon>
        <taxon>Methanobacteriati</taxon>
        <taxon>Methanobacteriota</taxon>
        <taxon>Archaeoglobi</taxon>
        <taxon>Archaeoglobales</taxon>
        <taxon>Archaeoglobaceae</taxon>
        <taxon>Archaeoglobus</taxon>
    </lineage>
</organism>
<dbReference type="PIRSF" id="PIRSF005650">
    <property type="entry name" value="Uridylate_kin"/>
    <property type="match status" value="1"/>
</dbReference>
<dbReference type="eggNOG" id="arCOG00858">
    <property type="taxonomic scope" value="Archaea"/>
</dbReference>
<keyword evidence="4 11" id="KW-0963">Cytoplasm</keyword>
<dbReference type="EC" id="2.7.4.22" evidence="11"/>
<comment type="pathway">
    <text evidence="2 11">Pyrimidine metabolism; CTP biosynthesis via de novo pathway; UDP from UMP (UMPK route): step 1/1.</text>
</comment>
<dbReference type="NCBIfam" id="TIGR02076">
    <property type="entry name" value="pyrH_arch"/>
    <property type="match status" value="1"/>
</dbReference>
<dbReference type="InterPro" id="IPR011817">
    <property type="entry name" value="Uridylate_kinase"/>
</dbReference>
<feature type="binding site" evidence="11">
    <location>
        <begin position="115"/>
        <end position="121"/>
    </location>
    <ligand>
        <name>UMP</name>
        <dbReference type="ChEBI" id="CHEBI:57865"/>
    </ligand>
</feature>
<evidence type="ECO:0000259" key="12">
    <source>
        <dbReference type="Pfam" id="PF00696"/>
    </source>
</evidence>
<dbReference type="EMBL" id="CP005290">
    <property type="protein sequence ID" value="AGK61068.1"/>
    <property type="molecule type" value="Genomic_DNA"/>
</dbReference>
<evidence type="ECO:0000256" key="11">
    <source>
        <dbReference type="HAMAP-Rule" id="MF_01220"/>
    </source>
</evidence>
<dbReference type="GeneID" id="15392708"/>
<keyword evidence="5 11" id="KW-0808">Transferase</keyword>
<feature type="binding site" evidence="11">
    <location>
        <position position="46"/>
    </location>
    <ligand>
        <name>UMP</name>
        <dbReference type="ChEBI" id="CHEBI:57865"/>
    </ligand>
</feature>
<proteinExistence type="inferred from homology"/>
<dbReference type="UniPathway" id="UPA00159">
    <property type="reaction ID" value="UER00275"/>
</dbReference>
<dbReference type="HOGENOM" id="CLU_079546_0_0_2"/>
<feature type="binding site" evidence="11">
    <location>
        <begin position="11"/>
        <end position="12"/>
    </location>
    <ligand>
        <name>ATP</name>
        <dbReference type="ChEBI" id="CHEBI:30616"/>
    </ligand>
</feature>
<evidence type="ECO:0000256" key="4">
    <source>
        <dbReference type="ARBA" id="ARBA00022490"/>
    </source>
</evidence>
<evidence type="ECO:0000256" key="3">
    <source>
        <dbReference type="ARBA" id="ARBA00007614"/>
    </source>
</evidence>
<dbReference type="PANTHER" id="PTHR42833">
    <property type="entry name" value="URIDYLATE KINASE"/>
    <property type="match status" value="1"/>
</dbReference>
<dbReference type="STRING" id="387631.Asulf_01067"/>
<dbReference type="GO" id="GO:0033862">
    <property type="term" value="F:UMP kinase activity"/>
    <property type="evidence" value="ECO:0007669"/>
    <property type="project" value="UniProtKB-EC"/>
</dbReference>
<dbReference type="GO" id="GO:0005737">
    <property type="term" value="C:cytoplasm"/>
    <property type="evidence" value="ECO:0007669"/>
    <property type="project" value="UniProtKB-SubCell"/>
</dbReference>
<dbReference type="SUPFAM" id="SSF53633">
    <property type="entry name" value="Carbamate kinase-like"/>
    <property type="match status" value="1"/>
</dbReference>
<comment type="catalytic activity">
    <reaction evidence="10 11">
        <text>UMP + ATP = UDP + ADP</text>
        <dbReference type="Rhea" id="RHEA:24400"/>
        <dbReference type="ChEBI" id="CHEBI:30616"/>
        <dbReference type="ChEBI" id="CHEBI:57865"/>
        <dbReference type="ChEBI" id="CHEBI:58223"/>
        <dbReference type="ChEBI" id="CHEBI:456216"/>
        <dbReference type="EC" id="2.7.4.22"/>
    </reaction>
</comment>
<feature type="binding site" evidence="11">
    <location>
        <position position="68"/>
    </location>
    <ligand>
        <name>UMP</name>
        <dbReference type="ChEBI" id="CHEBI:57865"/>
    </ligand>
</feature>
<comment type="function">
    <text evidence="11">Catalyzes the reversible phosphorylation of UMP to UDP.</text>
</comment>
<keyword evidence="9 11" id="KW-0665">Pyrimidine biosynthesis</keyword>
<dbReference type="Pfam" id="PF00696">
    <property type="entry name" value="AA_kinase"/>
    <property type="match status" value="1"/>
</dbReference>
<dbReference type="GO" id="GO:0006225">
    <property type="term" value="P:UDP biosynthetic process"/>
    <property type="evidence" value="ECO:0007669"/>
    <property type="project" value="TreeGrafter"/>
</dbReference>
<dbReference type="InterPro" id="IPR036393">
    <property type="entry name" value="AceGlu_kinase-like_sf"/>
</dbReference>
<keyword evidence="6 11" id="KW-0547">Nucleotide-binding</keyword>
<evidence type="ECO:0000256" key="1">
    <source>
        <dbReference type="ARBA" id="ARBA00004496"/>
    </source>
</evidence>
<evidence type="ECO:0000256" key="6">
    <source>
        <dbReference type="ARBA" id="ARBA00022741"/>
    </source>
</evidence>
<evidence type="ECO:0000256" key="9">
    <source>
        <dbReference type="ARBA" id="ARBA00022975"/>
    </source>
</evidence>
<comment type="caution">
    <text evidence="11">Lacks conserved residue(s) required for the propagation of feature annotation.</text>
</comment>
<feature type="binding site" evidence="11">
    <location>
        <position position="150"/>
    </location>
    <ligand>
        <name>ATP</name>
        <dbReference type="ChEBI" id="CHEBI:30616"/>
    </ligand>
</feature>
<comment type="subunit">
    <text evidence="11">Homohexamer.</text>
</comment>
<keyword evidence="8 11" id="KW-0067">ATP-binding</keyword>
<gene>
    <name evidence="11" type="primary">pyrH</name>
    <name evidence="13" type="ORF">Asulf_01067</name>
</gene>
<dbReference type="Gene3D" id="3.40.1160.10">
    <property type="entry name" value="Acetylglutamate kinase-like"/>
    <property type="match status" value="1"/>
</dbReference>
<dbReference type="KEGG" id="ast:Asulf_01067"/>
<feature type="domain" description="Aspartate/glutamate/uridylate kinase" evidence="12">
    <location>
        <begin position="4"/>
        <end position="203"/>
    </location>
</feature>
<feature type="binding site" evidence="11">
    <location>
        <position position="47"/>
    </location>
    <ligand>
        <name>ATP</name>
        <dbReference type="ChEBI" id="CHEBI:30616"/>
    </ligand>
</feature>
<dbReference type="PANTHER" id="PTHR42833:SF4">
    <property type="entry name" value="URIDYLATE KINASE PUMPKIN, CHLOROPLASTIC"/>
    <property type="match status" value="1"/>
</dbReference>
<comment type="similarity">
    <text evidence="3 11">Belongs to the UMP kinase family.</text>
</comment>
<dbReference type="RefSeq" id="WP_015590666.1">
    <property type="nucleotide sequence ID" value="NC_021169.1"/>
</dbReference>
<dbReference type="InterPro" id="IPR001057">
    <property type="entry name" value="Glu/AcGlu_kinase"/>
</dbReference>
<dbReference type="AlphaFoldDB" id="N0BDJ6"/>
<dbReference type="CDD" id="cd04253">
    <property type="entry name" value="AAK_UMPK-PyrH-Pf"/>
    <property type="match status" value="1"/>
</dbReference>
<dbReference type="PRINTS" id="PR00474">
    <property type="entry name" value="GLU5KINASE"/>
</dbReference>
<dbReference type="OrthoDB" id="372251at2157"/>
<sequence>MGRTVVISLGGSILFGENLDSSRIRGFAEAIERISKDNRVFVVVGGGWIAREYIKTARELGSNETFCDYMGIEVTRLNAMLLSLAVRNSPKVVPKDFREAYELSKHYPVVIMGGTFPGHTTDATSALLAEFVNAELLINATSVDGVYSEDPKKNRNAKRFERIKAKGLLEIVARNEAVAGTNTVMDLLSVKIIERSKIKTYIIKGTPENLIRAVNDDVAGIGTVVEI</sequence>
<keyword evidence="14" id="KW-1185">Reference proteome</keyword>
<evidence type="ECO:0000256" key="2">
    <source>
        <dbReference type="ARBA" id="ARBA00004791"/>
    </source>
</evidence>